<reference evidence="3" key="1">
    <citation type="journal article" date="2014" name="Int. J. Syst. Evol. Microbiol.">
        <title>Complete genome sequence of Corynebacterium casei LMG S-19264T (=DSM 44701T), isolated from a smear-ripened cheese.</title>
        <authorList>
            <consortium name="US DOE Joint Genome Institute (JGI-PGF)"/>
            <person name="Walter F."/>
            <person name="Albersmeier A."/>
            <person name="Kalinowski J."/>
            <person name="Ruckert C."/>
        </authorList>
    </citation>
    <scope>NUCLEOTIDE SEQUENCE</scope>
    <source>
        <strain evidence="3">KCTC 42731</strain>
    </source>
</reference>
<dbReference type="AlphaFoldDB" id="A0A919ELY3"/>
<dbReference type="EMBL" id="BNCK01000006">
    <property type="protein sequence ID" value="GHF98153.1"/>
    <property type="molecule type" value="Genomic_DNA"/>
</dbReference>
<feature type="signal peptide" evidence="2">
    <location>
        <begin position="1"/>
        <end position="18"/>
    </location>
</feature>
<name>A0A919ELY3_9GAMM</name>
<accession>A0A919ELY3</accession>
<organism evidence="3 4">
    <name type="scientific">Thalassotalea marina</name>
    <dbReference type="NCBI Taxonomy" id="1673741"/>
    <lineage>
        <taxon>Bacteria</taxon>
        <taxon>Pseudomonadati</taxon>
        <taxon>Pseudomonadota</taxon>
        <taxon>Gammaproteobacteria</taxon>
        <taxon>Alteromonadales</taxon>
        <taxon>Colwelliaceae</taxon>
        <taxon>Thalassotalea</taxon>
    </lineage>
</organism>
<evidence type="ECO:0000256" key="1">
    <source>
        <dbReference type="ARBA" id="ARBA00010333"/>
    </source>
</evidence>
<evidence type="ECO:0000313" key="4">
    <source>
        <dbReference type="Proteomes" id="UP000623842"/>
    </source>
</evidence>
<keyword evidence="2" id="KW-0732">Signal</keyword>
<dbReference type="Proteomes" id="UP000623842">
    <property type="component" value="Unassembled WGS sequence"/>
</dbReference>
<feature type="chain" id="PRO_5036857494" evidence="2">
    <location>
        <begin position="19"/>
        <end position="230"/>
    </location>
</feature>
<dbReference type="RefSeq" id="WP_189771811.1">
    <property type="nucleotide sequence ID" value="NZ_BNCK01000006.1"/>
</dbReference>
<comment type="similarity">
    <text evidence="1">Belongs to the bacterial solute-binding protein 3 family.</text>
</comment>
<gene>
    <name evidence="3" type="ORF">GCM10017161_28220</name>
</gene>
<evidence type="ECO:0000313" key="3">
    <source>
        <dbReference type="EMBL" id="GHF98153.1"/>
    </source>
</evidence>
<comment type="caution">
    <text evidence="3">The sequence shown here is derived from an EMBL/GenBank/DDBJ whole genome shotgun (WGS) entry which is preliminary data.</text>
</comment>
<evidence type="ECO:0000256" key="2">
    <source>
        <dbReference type="SAM" id="SignalP"/>
    </source>
</evidence>
<sequence length="230" mass="25891">MRYITAVLFCLAFVQVTAAKETIVLAAEDSWPPYSDKAGNGISKKLIQAALAASQFEVEFIAVPYARALELTEHGLVNGCFNVTRQADTEQRFLFGEQVLLIAQASYYYPSDKPKSYQSPAQIPDATRIGLIRGYEYGNAYEQHRHRFQELRVSTQEQLVSLLRAQRIDMAIMFDKVATHTLEAMALPDNSITKGELNHQSDIYVAFSRKLPISNKIIKALDEGLEKLKK</sequence>
<dbReference type="Gene3D" id="3.40.190.10">
    <property type="entry name" value="Periplasmic binding protein-like II"/>
    <property type="match status" value="2"/>
</dbReference>
<keyword evidence="4" id="KW-1185">Reference proteome</keyword>
<dbReference type="SUPFAM" id="SSF53850">
    <property type="entry name" value="Periplasmic binding protein-like II"/>
    <property type="match status" value="1"/>
</dbReference>
<dbReference type="PANTHER" id="PTHR35936">
    <property type="entry name" value="MEMBRANE-BOUND LYTIC MUREIN TRANSGLYCOSYLASE F"/>
    <property type="match status" value="1"/>
</dbReference>
<protein>
    <submittedName>
        <fullName evidence="3">Amino acid ABC transporter substrate-binding protein</fullName>
    </submittedName>
</protein>
<dbReference type="PANTHER" id="PTHR35936:SF25">
    <property type="entry name" value="ABC TRANSPORTER SUBSTRATE-BINDING PROTEIN"/>
    <property type="match status" value="1"/>
</dbReference>
<reference evidence="3" key="2">
    <citation type="submission" date="2020-09" db="EMBL/GenBank/DDBJ databases">
        <authorList>
            <person name="Sun Q."/>
            <person name="Kim S."/>
        </authorList>
    </citation>
    <scope>NUCLEOTIDE SEQUENCE</scope>
    <source>
        <strain evidence="3">KCTC 42731</strain>
    </source>
</reference>
<proteinExistence type="inferred from homology"/>